<name>A0ABR2ENK7_9ROSI</name>
<gene>
    <name evidence="1" type="ORF">V6N12_035738</name>
</gene>
<keyword evidence="2" id="KW-1185">Reference proteome</keyword>
<evidence type="ECO:0000313" key="1">
    <source>
        <dbReference type="EMBL" id="KAK8563592.1"/>
    </source>
</evidence>
<protein>
    <submittedName>
        <fullName evidence="1">Uncharacterized protein</fullName>
    </submittedName>
</protein>
<accession>A0ABR2ENK7</accession>
<evidence type="ECO:0000313" key="2">
    <source>
        <dbReference type="Proteomes" id="UP001472677"/>
    </source>
</evidence>
<dbReference type="EMBL" id="JBBPBM010000011">
    <property type="protein sequence ID" value="KAK8563592.1"/>
    <property type="molecule type" value="Genomic_DNA"/>
</dbReference>
<reference evidence="1 2" key="1">
    <citation type="journal article" date="2024" name="G3 (Bethesda)">
        <title>Genome assembly of Hibiscus sabdariffa L. provides insights into metabolisms of medicinal natural products.</title>
        <authorList>
            <person name="Kim T."/>
        </authorList>
    </citation>
    <scope>NUCLEOTIDE SEQUENCE [LARGE SCALE GENOMIC DNA]</scope>
    <source>
        <strain evidence="1">TK-2024</strain>
        <tissue evidence="1">Old leaves</tissue>
    </source>
</reference>
<organism evidence="1 2">
    <name type="scientific">Hibiscus sabdariffa</name>
    <name type="common">roselle</name>
    <dbReference type="NCBI Taxonomy" id="183260"/>
    <lineage>
        <taxon>Eukaryota</taxon>
        <taxon>Viridiplantae</taxon>
        <taxon>Streptophyta</taxon>
        <taxon>Embryophyta</taxon>
        <taxon>Tracheophyta</taxon>
        <taxon>Spermatophyta</taxon>
        <taxon>Magnoliopsida</taxon>
        <taxon>eudicotyledons</taxon>
        <taxon>Gunneridae</taxon>
        <taxon>Pentapetalae</taxon>
        <taxon>rosids</taxon>
        <taxon>malvids</taxon>
        <taxon>Malvales</taxon>
        <taxon>Malvaceae</taxon>
        <taxon>Malvoideae</taxon>
        <taxon>Hibiscus</taxon>
    </lineage>
</organism>
<comment type="caution">
    <text evidence="1">The sequence shown here is derived from an EMBL/GenBank/DDBJ whole genome shotgun (WGS) entry which is preliminary data.</text>
</comment>
<proteinExistence type="predicted"/>
<dbReference type="Proteomes" id="UP001472677">
    <property type="component" value="Unassembled WGS sequence"/>
</dbReference>
<sequence length="172" mass="19845">MDKDEKEVTENIQTDSISAVQVYTLFQQGFWNEEHSINDSFIIKDKKERDGDALVGNVKREAPVKPQSMNSIAYSPSPSLNNNNNNKGLSFHTCSVQKQRACLQRDCYRLCWYVRMRRGLMGCEWRVGGFYKELKGKRKGLVVPQENKTQMEMRGKLPPCGKYGIWNMKVKA</sequence>